<evidence type="ECO:0000313" key="2">
    <source>
        <dbReference type="Proteomes" id="UP000266089"/>
    </source>
</evidence>
<evidence type="ECO:0000313" key="1">
    <source>
        <dbReference type="EMBL" id="RIH78903.1"/>
    </source>
</evidence>
<sequence length="250" mass="27332">MRAQDYTATRPLVVFHPGHSRWFEPLLAASLHHNLPLFVYPSQPGIHLEAALAGLLPLGFRGAVLEDPGLQALALDMLQHLEPEAIQARRVDLVLPELTGVRGFYLEPIALANLIRRYAFGDKALWLGPVRAELAQGLRGLSKVSVLSRSFPEGESFLELLPPSQRGVVAVAEVQAAVVARQADLIVYAGGSLQLSLLQPYHRVIALRPLPTEALRLVGEYLPPDEFQKFHLAALLEALGYALPPEAFAV</sequence>
<dbReference type="RefSeq" id="WP_027887829.1">
    <property type="nucleotide sequence ID" value="NZ_JBHSXZ010000015.1"/>
</dbReference>
<gene>
    <name evidence="1" type="ORF">Mcate_00616</name>
</gene>
<reference evidence="1 2" key="1">
    <citation type="submission" date="2018-08" db="EMBL/GenBank/DDBJ databases">
        <title>Meiothermus cateniformans JCM 15151 genome sequencing project.</title>
        <authorList>
            <person name="Da Costa M.S."/>
            <person name="Albuquerque L."/>
            <person name="Raposo P."/>
            <person name="Froufe H.J.C."/>
            <person name="Barroso C.S."/>
            <person name="Egas C."/>
        </authorList>
    </citation>
    <scope>NUCLEOTIDE SEQUENCE [LARGE SCALE GENOMIC DNA]</scope>
    <source>
        <strain evidence="1 2">JCM 15151</strain>
    </source>
</reference>
<accession>A0A399E5X7</accession>
<protein>
    <submittedName>
        <fullName evidence="1">Uncharacterized protein</fullName>
    </submittedName>
</protein>
<dbReference type="AlphaFoldDB" id="A0A399E5X7"/>
<dbReference type="Proteomes" id="UP000266089">
    <property type="component" value="Unassembled WGS sequence"/>
</dbReference>
<comment type="caution">
    <text evidence="1">The sequence shown here is derived from an EMBL/GenBank/DDBJ whole genome shotgun (WGS) entry which is preliminary data.</text>
</comment>
<organism evidence="1 2">
    <name type="scientific">Meiothermus taiwanensis</name>
    <dbReference type="NCBI Taxonomy" id="172827"/>
    <lineage>
        <taxon>Bacteria</taxon>
        <taxon>Thermotogati</taxon>
        <taxon>Deinococcota</taxon>
        <taxon>Deinococci</taxon>
        <taxon>Thermales</taxon>
        <taxon>Thermaceae</taxon>
        <taxon>Meiothermus</taxon>
    </lineage>
</organism>
<name>A0A399E5X7_9DEIN</name>
<dbReference type="OrthoDB" id="31746at2"/>
<proteinExistence type="predicted"/>
<dbReference type="EMBL" id="QWKX01000010">
    <property type="protein sequence ID" value="RIH78903.1"/>
    <property type="molecule type" value="Genomic_DNA"/>
</dbReference>